<keyword evidence="2" id="KW-1185">Reference proteome</keyword>
<comment type="caution">
    <text evidence="1">The sequence shown here is derived from an EMBL/GenBank/DDBJ whole genome shotgun (WGS) entry which is preliminary data.</text>
</comment>
<accession>A0ABU3I2Q1</accession>
<organism evidence="1 2">
    <name type="scientific">Streptomyces althioticus subsp. attaecolombicae</name>
    <dbReference type="NCBI Taxonomy" id="3075534"/>
    <lineage>
        <taxon>Bacteria</taxon>
        <taxon>Bacillati</taxon>
        <taxon>Actinomycetota</taxon>
        <taxon>Actinomycetes</taxon>
        <taxon>Kitasatosporales</taxon>
        <taxon>Streptomycetaceae</taxon>
        <taxon>Streptomyces</taxon>
        <taxon>Streptomyces althioticus group</taxon>
    </lineage>
</organism>
<reference evidence="1" key="1">
    <citation type="submission" date="2024-05" db="EMBL/GenBank/DDBJ databases">
        <title>30 novel species of actinomycetes from the DSMZ collection.</title>
        <authorList>
            <person name="Nouioui I."/>
        </authorList>
    </citation>
    <scope>NUCLEOTIDE SEQUENCE</scope>
    <source>
        <strain evidence="1">DSM 41972</strain>
    </source>
</reference>
<proteinExistence type="predicted"/>
<sequence length="353" mass="36782">MTSDGDMKRIRRHLMSWATGQRTIPGGAGADTVLVSSAEQVRLLAESGILSQNAVIFAPEAPAAHVPYTVVGYEGSPSEPGGELSLGHDFFLEIQDYAAGAYMPLLGPTLLTVTGPDDFQLFVEDADRARVEGIFPEFATAVPVRIAQLPGLGAGPEGDGPGLRLHVGEDGAVSTAWTGRRLGELGDSIDRLSSVWTEANEASAAPCAVCLESVVDETQRAAALTARPWLREYLAALDSLRALRTRGLTGLRVSGFGYRLLPDLPEQPFAGGSGRPVLLRDDSAGYLHQPSTGKTFRLGLDAARCAEALLVAGSETAAEEMAGGLPGLAEVAGLFARAGLLPAASTVHAEVGA</sequence>
<dbReference type="Proteomes" id="UP001181313">
    <property type="component" value="Unassembled WGS sequence"/>
</dbReference>
<dbReference type="EMBL" id="JAVSGH010000021">
    <property type="protein sequence ID" value="MDT3726760.1"/>
    <property type="molecule type" value="Genomic_DNA"/>
</dbReference>
<dbReference type="NCBIfam" id="NF041823">
    <property type="entry name" value="daptide_RRE"/>
    <property type="match status" value="1"/>
</dbReference>
<name>A0ABU3I2Q1_9ACTN</name>
<gene>
    <name evidence="1" type="primary">mpaB</name>
    <name evidence="1" type="ORF">ROS62_18460</name>
</gene>
<protein>
    <submittedName>
        <fullName evidence="1">Daptide biosynthesis RiPP recognition protein</fullName>
    </submittedName>
</protein>
<evidence type="ECO:0000313" key="1">
    <source>
        <dbReference type="EMBL" id="MDT3726760.1"/>
    </source>
</evidence>
<dbReference type="InterPro" id="IPR049693">
    <property type="entry name" value="Daptide_RRE"/>
</dbReference>
<dbReference type="RefSeq" id="WP_093544750.1">
    <property type="nucleotide sequence ID" value="NZ_JAVSGH010000021.1"/>
</dbReference>
<evidence type="ECO:0000313" key="2">
    <source>
        <dbReference type="Proteomes" id="UP001181313"/>
    </source>
</evidence>